<feature type="region of interest" description="Disordered" evidence="1">
    <location>
        <begin position="198"/>
        <end position="228"/>
    </location>
</feature>
<proteinExistence type="predicted"/>
<dbReference type="AlphaFoldDB" id="A0AAF0PNS4"/>
<keyword evidence="3" id="KW-1185">Reference proteome</keyword>
<evidence type="ECO:0000313" key="2">
    <source>
        <dbReference type="EMBL" id="WMV08383.1"/>
    </source>
</evidence>
<name>A0AAF0PNS4_SOLVR</name>
<sequence>MVHTLPSVVDHRAPQGTWIISQAMGKLVEDRQTSPSPGIRPRSPLRAVVAFAVLSHQIPAQVRNHGDLHGQWSFTRVVSKIEGKPSSLSRIRNKFPSVPSPKSKDFSMNFTTSVAHVEEERKQLAKDVHQLALLGVGLTDSSDGGVIVQNRSECSLVTEVKEKQDSDPTLLQLKETIEKGETLRCSWAVIRTTVRHLHRGPQSPISGGPRSHSHAVDHLTSHGKARGG</sequence>
<reference evidence="2" key="1">
    <citation type="submission" date="2023-08" db="EMBL/GenBank/DDBJ databases">
        <title>A de novo genome assembly of Solanum verrucosum Schlechtendal, a Mexican diploid species geographically isolated from the other diploid A-genome species in potato relatives.</title>
        <authorList>
            <person name="Hosaka K."/>
        </authorList>
    </citation>
    <scope>NUCLEOTIDE SEQUENCE</scope>
    <source>
        <tissue evidence="2">Young leaves</tissue>
    </source>
</reference>
<accession>A0AAF0PNS4</accession>
<evidence type="ECO:0000313" key="3">
    <source>
        <dbReference type="Proteomes" id="UP001234989"/>
    </source>
</evidence>
<dbReference type="Proteomes" id="UP001234989">
    <property type="component" value="Chromosome 1"/>
</dbReference>
<protein>
    <submittedName>
        <fullName evidence="2">Uncharacterized protein</fullName>
    </submittedName>
</protein>
<organism evidence="2 3">
    <name type="scientific">Solanum verrucosum</name>
    <dbReference type="NCBI Taxonomy" id="315347"/>
    <lineage>
        <taxon>Eukaryota</taxon>
        <taxon>Viridiplantae</taxon>
        <taxon>Streptophyta</taxon>
        <taxon>Embryophyta</taxon>
        <taxon>Tracheophyta</taxon>
        <taxon>Spermatophyta</taxon>
        <taxon>Magnoliopsida</taxon>
        <taxon>eudicotyledons</taxon>
        <taxon>Gunneridae</taxon>
        <taxon>Pentapetalae</taxon>
        <taxon>asterids</taxon>
        <taxon>lamiids</taxon>
        <taxon>Solanales</taxon>
        <taxon>Solanaceae</taxon>
        <taxon>Solanoideae</taxon>
        <taxon>Solaneae</taxon>
        <taxon>Solanum</taxon>
    </lineage>
</organism>
<gene>
    <name evidence="2" type="ORF">MTR67_001768</name>
</gene>
<evidence type="ECO:0000256" key="1">
    <source>
        <dbReference type="SAM" id="MobiDB-lite"/>
    </source>
</evidence>
<dbReference type="EMBL" id="CP133612">
    <property type="protein sequence ID" value="WMV08383.1"/>
    <property type="molecule type" value="Genomic_DNA"/>
</dbReference>